<name>A0A1H0PIC6_9ACTN</name>
<evidence type="ECO:0000313" key="6">
    <source>
        <dbReference type="EMBL" id="SDP04842.1"/>
    </source>
</evidence>
<dbReference type="EC" id="3.4.21.89" evidence="4"/>
<dbReference type="GO" id="GO:0005886">
    <property type="term" value="C:plasma membrane"/>
    <property type="evidence" value="ECO:0007669"/>
    <property type="project" value="UniProtKB-SubCell"/>
</dbReference>
<comment type="caution">
    <text evidence="4">Lacks conserved residue(s) required for the propagation of feature annotation.</text>
</comment>
<dbReference type="PANTHER" id="PTHR43390">
    <property type="entry name" value="SIGNAL PEPTIDASE I"/>
    <property type="match status" value="1"/>
</dbReference>
<keyword evidence="4" id="KW-0378">Hydrolase</keyword>
<comment type="catalytic activity">
    <reaction evidence="4">
        <text>Cleavage of hydrophobic, N-terminal signal or leader sequences from secreted and periplasmic proteins.</text>
        <dbReference type="EC" id="3.4.21.89"/>
    </reaction>
</comment>
<dbReference type="SUPFAM" id="SSF51306">
    <property type="entry name" value="LexA/Signal peptidase"/>
    <property type="match status" value="1"/>
</dbReference>
<evidence type="ECO:0000259" key="5">
    <source>
        <dbReference type="Pfam" id="PF10502"/>
    </source>
</evidence>
<dbReference type="PANTHER" id="PTHR43390:SF1">
    <property type="entry name" value="CHLOROPLAST PROCESSING PEPTIDASE"/>
    <property type="match status" value="1"/>
</dbReference>
<dbReference type="CDD" id="cd06530">
    <property type="entry name" value="S26_SPase_I"/>
    <property type="match status" value="1"/>
</dbReference>
<dbReference type="GO" id="GO:0004252">
    <property type="term" value="F:serine-type endopeptidase activity"/>
    <property type="evidence" value="ECO:0007669"/>
    <property type="project" value="InterPro"/>
</dbReference>
<organism evidence="6 7">
    <name type="scientific">Actinacidiphila guanduensis</name>
    <dbReference type="NCBI Taxonomy" id="310781"/>
    <lineage>
        <taxon>Bacteria</taxon>
        <taxon>Bacillati</taxon>
        <taxon>Actinomycetota</taxon>
        <taxon>Actinomycetes</taxon>
        <taxon>Kitasatosporales</taxon>
        <taxon>Streptomycetaceae</taxon>
        <taxon>Actinacidiphila</taxon>
    </lineage>
</organism>
<dbReference type="Pfam" id="PF10502">
    <property type="entry name" value="Peptidase_S26"/>
    <property type="match status" value="1"/>
</dbReference>
<feature type="active site" evidence="3">
    <location>
        <position position="97"/>
    </location>
</feature>
<dbReference type="OrthoDB" id="9815782at2"/>
<evidence type="ECO:0000256" key="2">
    <source>
        <dbReference type="ARBA" id="ARBA00009370"/>
    </source>
</evidence>
<evidence type="ECO:0000256" key="4">
    <source>
        <dbReference type="RuleBase" id="RU362042"/>
    </source>
</evidence>
<protein>
    <recommendedName>
        <fullName evidence="4">Signal peptidase I</fullName>
        <ecNumber evidence="4">3.4.21.89</ecNumber>
    </recommendedName>
</protein>
<dbReference type="InterPro" id="IPR019533">
    <property type="entry name" value="Peptidase_S26"/>
</dbReference>
<dbReference type="GO" id="GO:0006465">
    <property type="term" value="P:signal peptide processing"/>
    <property type="evidence" value="ECO:0007669"/>
    <property type="project" value="InterPro"/>
</dbReference>
<reference evidence="6 7" key="1">
    <citation type="submission" date="2016-10" db="EMBL/GenBank/DDBJ databases">
        <authorList>
            <person name="de Groot N.N."/>
        </authorList>
    </citation>
    <scope>NUCLEOTIDE SEQUENCE [LARGE SCALE GENOMIC DNA]</scope>
    <source>
        <strain evidence="6 7">CGMCC 4.2022</strain>
    </source>
</reference>
<keyword evidence="4" id="KW-0645">Protease</keyword>
<feature type="active site" evidence="3">
    <location>
        <position position="56"/>
    </location>
</feature>
<sequence length="245" mass="25582">MSATSTSSTTTAIRRERGRLGHRLSGLAVALGCVLFLGGFAWAALSYRPYTVPTDSMQPTVQPGAKVLAQKISGSDVHRGDVVVFKDKLWGDLPEVKRVIGVGGDTVVCCDKQGRLQVDGRPVAEPYLKNTREPASGPFSTTVPKGKLFLLGDNRAVSQDSRIHLDDAEKGAVPASDVRGRVAATVWPLGHAGGLPSAPGFAPLPGGGQSGTGPLAWLVVMVVAGAVLILGGAVYEPLARRVARR</sequence>
<dbReference type="GO" id="GO:0009003">
    <property type="term" value="F:signal peptidase activity"/>
    <property type="evidence" value="ECO:0007669"/>
    <property type="project" value="UniProtKB-EC"/>
</dbReference>
<dbReference type="PRINTS" id="PR00727">
    <property type="entry name" value="LEADERPTASE"/>
</dbReference>
<keyword evidence="7" id="KW-1185">Reference proteome</keyword>
<dbReference type="InterPro" id="IPR036286">
    <property type="entry name" value="LexA/Signal_pep-like_sf"/>
</dbReference>
<comment type="subcellular location">
    <subcellularLocation>
        <location evidence="1">Cell membrane</location>
        <topology evidence="1">Single-pass type II membrane protein</topology>
    </subcellularLocation>
    <subcellularLocation>
        <location evidence="4">Membrane</location>
        <topology evidence="4">Single-pass type II membrane protein</topology>
    </subcellularLocation>
</comment>
<feature type="domain" description="Peptidase S26" evidence="5">
    <location>
        <begin position="33"/>
        <end position="187"/>
    </location>
</feature>
<evidence type="ECO:0000256" key="3">
    <source>
        <dbReference type="PIRSR" id="PIRSR600223-1"/>
    </source>
</evidence>
<dbReference type="Proteomes" id="UP000199341">
    <property type="component" value="Unassembled WGS sequence"/>
</dbReference>
<feature type="transmembrane region" description="Helical" evidence="4">
    <location>
        <begin position="215"/>
        <end position="235"/>
    </location>
</feature>
<comment type="similarity">
    <text evidence="2 4">Belongs to the peptidase S26 family.</text>
</comment>
<dbReference type="NCBIfam" id="TIGR02227">
    <property type="entry name" value="sigpep_I_bact"/>
    <property type="match status" value="1"/>
</dbReference>
<dbReference type="AlphaFoldDB" id="A0A1H0PIC6"/>
<keyword evidence="4" id="KW-0472">Membrane</keyword>
<keyword evidence="4" id="KW-1133">Transmembrane helix</keyword>
<dbReference type="EMBL" id="FNIE01000016">
    <property type="protein sequence ID" value="SDP04842.1"/>
    <property type="molecule type" value="Genomic_DNA"/>
</dbReference>
<evidence type="ECO:0000256" key="1">
    <source>
        <dbReference type="ARBA" id="ARBA00004401"/>
    </source>
</evidence>
<accession>A0A1H0PIC6</accession>
<dbReference type="STRING" id="310781.SAMN05216259_11656"/>
<gene>
    <name evidence="6" type="ORF">SAMN05216259_11656</name>
</gene>
<evidence type="ECO:0000313" key="7">
    <source>
        <dbReference type="Proteomes" id="UP000199341"/>
    </source>
</evidence>
<dbReference type="Gene3D" id="2.10.109.10">
    <property type="entry name" value="Umud Fragment, subunit A"/>
    <property type="match status" value="1"/>
</dbReference>
<keyword evidence="4" id="KW-0812">Transmembrane</keyword>
<feature type="transmembrane region" description="Helical" evidence="4">
    <location>
        <begin position="24"/>
        <end position="45"/>
    </location>
</feature>
<dbReference type="RefSeq" id="WP_093787550.1">
    <property type="nucleotide sequence ID" value="NZ_FNIE01000016.1"/>
</dbReference>
<proteinExistence type="inferred from homology"/>
<dbReference type="InterPro" id="IPR000223">
    <property type="entry name" value="Pept_S26A_signal_pept_1"/>
</dbReference>